<dbReference type="AlphaFoldDB" id="A0A1H2W5S4"/>
<sequence>MPLKKKLKKQELERLKDHIYAAKEKMEQYQQLLNKSVEPSEELTIQFKIHQAKYVFLLKEARHQRYEVKTSPFIRN</sequence>
<accession>A0A1H2W5S4</accession>
<evidence type="ECO:0000313" key="3">
    <source>
        <dbReference type="Proteomes" id="UP000199488"/>
    </source>
</evidence>
<dbReference type="InterPro" id="IPR019644">
    <property type="entry name" value="DUF2508"/>
</dbReference>
<evidence type="ECO:0000313" key="2">
    <source>
        <dbReference type="EMBL" id="SDW76012.1"/>
    </source>
</evidence>
<evidence type="ECO:0000256" key="1">
    <source>
        <dbReference type="SAM" id="Coils"/>
    </source>
</evidence>
<dbReference type="OrthoDB" id="2166610at2"/>
<protein>
    <recommendedName>
        <fullName evidence="4">DUF2508 domain-containing protein</fullName>
    </recommendedName>
</protein>
<proteinExistence type="predicted"/>
<keyword evidence="1" id="KW-0175">Coiled coil</keyword>
<dbReference type="Proteomes" id="UP000199488">
    <property type="component" value="Unassembled WGS sequence"/>
</dbReference>
<name>A0A1H2W5S4_9BACI</name>
<feature type="coiled-coil region" evidence="1">
    <location>
        <begin position="5"/>
        <end position="32"/>
    </location>
</feature>
<reference evidence="2 3" key="1">
    <citation type="submission" date="2016-10" db="EMBL/GenBank/DDBJ databases">
        <authorList>
            <person name="de Groot N.N."/>
        </authorList>
    </citation>
    <scope>NUCLEOTIDE SEQUENCE [LARGE SCALE GENOMIC DNA]</scope>
    <source>
        <strain evidence="2 3">DSM 23126</strain>
    </source>
</reference>
<keyword evidence="3" id="KW-1185">Reference proteome</keyword>
<evidence type="ECO:0008006" key="4">
    <source>
        <dbReference type="Google" id="ProtNLM"/>
    </source>
</evidence>
<dbReference type="EMBL" id="FNNC01000005">
    <property type="protein sequence ID" value="SDW76012.1"/>
    <property type="molecule type" value="Genomic_DNA"/>
</dbReference>
<gene>
    <name evidence="2" type="ORF">SAMN05421781_2276</name>
</gene>
<dbReference type="RefSeq" id="WP_091615136.1">
    <property type="nucleotide sequence ID" value="NZ_FNNC01000005.1"/>
</dbReference>
<organism evidence="2 3">
    <name type="scientific">Marinococcus luteus</name>
    <dbReference type="NCBI Taxonomy" id="1122204"/>
    <lineage>
        <taxon>Bacteria</taxon>
        <taxon>Bacillati</taxon>
        <taxon>Bacillota</taxon>
        <taxon>Bacilli</taxon>
        <taxon>Bacillales</taxon>
        <taxon>Bacillaceae</taxon>
        <taxon>Marinococcus</taxon>
    </lineage>
</organism>
<dbReference type="Pfam" id="PF10704">
    <property type="entry name" value="DUF2508"/>
    <property type="match status" value="1"/>
</dbReference>
<dbReference type="STRING" id="1122204.SAMN05421781_2276"/>